<sequence>TDDYLKSAIHFIWCFPHEDFLMKKNNRSRKNIKCMMTLTLQLRPRTRAYKGSNHSNSEQIKKIYLDCFLYLFSTKIHGVIGPLVFPFEWFST</sequence>
<dbReference type="Proteomes" id="UP000596742">
    <property type="component" value="Unassembled WGS sequence"/>
</dbReference>
<name>A0A8B6G8L2_MYTGA</name>
<dbReference type="AlphaFoldDB" id="A0A8B6G8L2"/>
<evidence type="ECO:0000313" key="1">
    <source>
        <dbReference type="EMBL" id="VDI60400.1"/>
    </source>
</evidence>
<organism evidence="1 2">
    <name type="scientific">Mytilus galloprovincialis</name>
    <name type="common">Mediterranean mussel</name>
    <dbReference type="NCBI Taxonomy" id="29158"/>
    <lineage>
        <taxon>Eukaryota</taxon>
        <taxon>Metazoa</taxon>
        <taxon>Spiralia</taxon>
        <taxon>Lophotrochozoa</taxon>
        <taxon>Mollusca</taxon>
        <taxon>Bivalvia</taxon>
        <taxon>Autobranchia</taxon>
        <taxon>Pteriomorphia</taxon>
        <taxon>Mytilida</taxon>
        <taxon>Mytiloidea</taxon>
        <taxon>Mytilidae</taxon>
        <taxon>Mytilinae</taxon>
        <taxon>Mytilus</taxon>
    </lineage>
</organism>
<feature type="non-terminal residue" evidence="1">
    <location>
        <position position="92"/>
    </location>
</feature>
<evidence type="ECO:0000313" key="2">
    <source>
        <dbReference type="Proteomes" id="UP000596742"/>
    </source>
</evidence>
<comment type="caution">
    <text evidence="1">The sequence shown here is derived from an EMBL/GenBank/DDBJ whole genome shotgun (WGS) entry which is preliminary data.</text>
</comment>
<proteinExistence type="predicted"/>
<dbReference type="EMBL" id="UYJE01008032">
    <property type="protein sequence ID" value="VDI60400.1"/>
    <property type="molecule type" value="Genomic_DNA"/>
</dbReference>
<protein>
    <submittedName>
        <fullName evidence="1">Uncharacterized protein</fullName>
    </submittedName>
</protein>
<accession>A0A8B6G8L2</accession>
<feature type="non-terminal residue" evidence="1">
    <location>
        <position position="1"/>
    </location>
</feature>
<keyword evidence="2" id="KW-1185">Reference proteome</keyword>
<gene>
    <name evidence="1" type="ORF">MGAL_10B079602</name>
</gene>
<reference evidence="1" key="1">
    <citation type="submission" date="2018-11" db="EMBL/GenBank/DDBJ databases">
        <authorList>
            <person name="Alioto T."/>
            <person name="Alioto T."/>
        </authorList>
    </citation>
    <scope>NUCLEOTIDE SEQUENCE</scope>
</reference>